<protein>
    <submittedName>
        <fullName evidence="1">Uncharacterized protein</fullName>
    </submittedName>
</protein>
<accession>M8AH44</accession>
<evidence type="ECO:0000313" key="1">
    <source>
        <dbReference type="EnsemblPlants" id="EMT03791"/>
    </source>
</evidence>
<proteinExistence type="predicted"/>
<dbReference type="EnsemblPlants" id="EMT03791">
    <property type="protein sequence ID" value="EMT03791"/>
    <property type="gene ID" value="F775_08329"/>
</dbReference>
<sequence length="151" mass="16808">MAAAVAAIAARLGACGRALLLRTPLPRLAQYRTCTPEQMRAAAARAAQINKTKEQLFDMVHGHVSSAHDVPHKTDRRYLLLMQLLSSQIKPRPNDPVWRVCRRTERCNTFFKFLGVGTSGILGVIGIHALLTRVDPQPKKLVADWWNNVTS</sequence>
<reference evidence="1" key="1">
    <citation type="submission" date="2015-06" db="UniProtKB">
        <authorList>
            <consortium name="EnsemblPlants"/>
        </authorList>
    </citation>
    <scope>IDENTIFICATION</scope>
</reference>
<dbReference type="AlphaFoldDB" id="M8AH44"/>
<name>M8AH44_AEGTA</name>
<organism evidence="1">
    <name type="scientific">Aegilops tauschii</name>
    <name type="common">Tausch's goatgrass</name>
    <name type="synonym">Aegilops squarrosa</name>
    <dbReference type="NCBI Taxonomy" id="37682"/>
    <lineage>
        <taxon>Eukaryota</taxon>
        <taxon>Viridiplantae</taxon>
        <taxon>Streptophyta</taxon>
        <taxon>Embryophyta</taxon>
        <taxon>Tracheophyta</taxon>
        <taxon>Spermatophyta</taxon>
        <taxon>Magnoliopsida</taxon>
        <taxon>Liliopsida</taxon>
        <taxon>Poales</taxon>
        <taxon>Poaceae</taxon>
        <taxon>BOP clade</taxon>
        <taxon>Pooideae</taxon>
        <taxon>Triticodae</taxon>
        <taxon>Triticeae</taxon>
        <taxon>Triticinae</taxon>
        <taxon>Aegilops</taxon>
    </lineage>
</organism>